<dbReference type="PROSITE" id="PS00163">
    <property type="entry name" value="FUMARATE_LYASES"/>
    <property type="match status" value="1"/>
</dbReference>
<dbReference type="Gene3D" id="1.10.40.30">
    <property type="entry name" value="Fumarase/aspartase (C-terminal domain)"/>
    <property type="match status" value="1"/>
</dbReference>
<comment type="similarity">
    <text evidence="10">Belongs to the lyase 1 family. Argininosuccinate lyase subfamily.</text>
</comment>
<dbReference type="InterPro" id="IPR008948">
    <property type="entry name" value="L-Aspartase-like"/>
</dbReference>
<evidence type="ECO:0000256" key="10">
    <source>
        <dbReference type="HAMAP-Rule" id="MF_00006"/>
    </source>
</evidence>
<evidence type="ECO:0000313" key="14">
    <source>
        <dbReference type="Proteomes" id="UP000192769"/>
    </source>
</evidence>
<dbReference type="InterPro" id="IPR020557">
    <property type="entry name" value="Fumarate_lyase_CS"/>
</dbReference>
<dbReference type="Gene3D" id="1.10.275.10">
    <property type="entry name" value="Fumarase/aspartase (N-terminal domain)"/>
    <property type="match status" value="1"/>
</dbReference>
<sequence>MALWGGRFTQAADQRFKQFNDSLRFDYRLAEQDIVGSIAWSKALVTVNVLSSEEQQQLEQALNALLAEVQADPEQILQSDAEDIHSWVEGQLIEKVGALGKKLHTGRSRNDQVATDLKLWCKAQVEALLGATRELQQALVATAEANQDAVMPGYTHLQRAQPVTFAHWCLAYVEMLARDESRLQDTLKRLDVSPLGCGALAGTAYAIDREQLAGWLGFASATRNSLDTVSDRDHVLELLADASIGMVHLSRFAEDLIFFNTGEAGFVELSDKVTSGSSLMPQKKNPDALELIRGKCGRVQGALTGMMMTLKGLPLAYNKDMQEDKEGLFDALDTWLDCLHMSALVLDGIQVKRPRCQEAAEQGYANSTELADYLVAKGVPFREAHHIVGEAVVEAIRQGVALEALSLAQLKAFSAAIEEDVYAVLALQSCLDKRNAKGGVAPQQVAFAITEAKKRLA</sequence>
<dbReference type="NCBIfam" id="TIGR00838">
    <property type="entry name" value="argH"/>
    <property type="match status" value="1"/>
</dbReference>
<evidence type="ECO:0000256" key="9">
    <source>
        <dbReference type="ARBA" id="ARBA00023239"/>
    </source>
</evidence>
<dbReference type="PRINTS" id="PR00149">
    <property type="entry name" value="FUMRATELYASE"/>
</dbReference>
<dbReference type="FunFam" id="1.10.275.10:FF:000004">
    <property type="entry name" value="Argininosuccinate lyase"/>
    <property type="match status" value="1"/>
</dbReference>
<evidence type="ECO:0000259" key="11">
    <source>
        <dbReference type="Pfam" id="PF00206"/>
    </source>
</evidence>
<dbReference type="SUPFAM" id="SSF48557">
    <property type="entry name" value="L-aspartase-like"/>
    <property type="match status" value="1"/>
</dbReference>
<accession>A0A1V9DEA0</accession>
<dbReference type="Pfam" id="PF14698">
    <property type="entry name" value="ASL_C2"/>
    <property type="match status" value="1"/>
</dbReference>
<keyword evidence="6 10" id="KW-0963">Cytoplasm</keyword>
<dbReference type="PRINTS" id="PR00145">
    <property type="entry name" value="ARGSUCLYASE"/>
</dbReference>
<evidence type="ECO:0000256" key="3">
    <source>
        <dbReference type="ARBA" id="ARBA00004941"/>
    </source>
</evidence>
<feature type="domain" description="Argininosuccinate lyase C-terminal" evidence="12">
    <location>
        <begin position="364"/>
        <end position="431"/>
    </location>
</feature>
<feature type="domain" description="Fumarate lyase N-terminal" evidence="11">
    <location>
        <begin position="6"/>
        <end position="301"/>
    </location>
</feature>
<keyword evidence="9 10" id="KW-0456">Lyase</keyword>
<dbReference type="InterPro" id="IPR022761">
    <property type="entry name" value="Fumarate_lyase_N"/>
</dbReference>
<dbReference type="CDD" id="cd01359">
    <property type="entry name" value="Argininosuccinate_lyase"/>
    <property type="match status" value="1"/>
</dbReference>
<comment type="similarity">
    <text evidence="4">In the N-terminal section; belongs to the lyase 1 family. Argininosuccinate lyase subfamily.</text>
</comment>
<dbReference type="GO" id="GO:0004056">
    <property type="term" value="F:argininosuccinate lyase activity"/>
    <property type="evidence" value="ECO:0007669"/>
    <property type="project" value="UniProtKB-UniRule"/>
</dbReference>
<dbReference type="UniPathway" id="UPA00068">
    <property type="reaction ID" value="UER00114"/>
</dbReference>
<comment type="subcellular location">
    <subcellularLocation>
        <location evidence="2 10">Cytoplasm</location>
    </subcellularLocation>
</comment>
<name>A0A1V9DEA0_9GAMM</name>
<proteinExistence type="inferred from homology"/>
<organism evidence="13 14">
    <name type="scientific">Pantoea latae</name>
    <dbReference type="NCBI Taxonomy" id="1964541"/>
    <lineage>
        <taxon>Bacteria</taxon>
        <taxon>Pseudomonadati</taxon>
        <taxon>Pseudomonadota</taxon>
        <taxon>Gammaproteobacteria</taxon>
        <taxon>Enterobacterales</taxon>
        <taxon>Erwiniaceae</taxon>
        <taxon>Pantoea</taxon>
    </lineage>
</organism>
<evidence type="ECO:0000256" key="2">
    <source>
        <dbReference type="ARBA" id="ARBA00004496"/>
    </source>
</evidence>
<gene>
    <name evidence="10" type="primary">argH</name>
    <name evidence="13" type="ORF">B2J69_15825</name>
</gene>
<comment type="caution">
    <text evidence="13">The sequence shown here is derived from an EMBL/GenBank/DDBJ whole genome shotgun (WGS) entry which is preliminary data.</text>
</comment>
<dbReference type="HAMAP" id="MF_00006">
    <property type="entry name" value="Arg_succ_lyase"/>
    <property type="match status" value="1"/>
</dbReference>
<dbReference type="Pfam" id="PF00206">
    <property type="entry name" value="Lyase_1"/>
    <property type="match status" value="1"/>
</dbReference>
<comment type="pathway">
    <text evidence="3 10">Amino-acid biosynthesis; L-arginine biosynthesis; L-arginine from L-ornithine and carbamoyl phosphate: step 3/3.</text>
</comment>
<dbReference type="InterPro" id="IPR009049">
    <property type="entry name" value="Argininosuccinate_lyase"/>
</dbReference>
<dbReference type="RefSeq" id="WP_081140608.1">
    <property type="nucleotide sequence ID" value="NZ_MWUE01000023.1"/>
</dbReference>
<dbReference type="InterPro" id="IPR000362">
    <property type="entry name" value="Fumarate_lyase_fam"/>
</dbReference>
<evidence type="ECO:0000256" key="4">
    <source>
        <dbReference type="ARBA" id="ARBA00005552"/>
    </source>
</evidence>
<keyword evidence="14" id="KW-1185">Reference proteome</keyword>
<keyword evidence="8 10" id="KW-0028">Amino-acid biosynthesis</keyword>
<dbReference type="GO" id="GO:0042450">
    <property type="term" value="P:L-arginine biosynthetic process via ornithine"/>
    <property type="evidence" value="ECO:0007669"/>
    <property type="project" value="UniProtKB-UniRule"/>
</dbReference>
<evidence type="ECO:0000256" key="5">
    <source>
        <dbReference type="ARBA" id="ARBA00012338"/>
    </source>
</evidence>
<dbReference type="Proteomes" id="UP000192769">
    <property type="component" value="Unassembled WGS sequence"/>
</dbReference>
<dbReference type="FunFam" id="1.20.200.10:FF:000006">
    <property type="entry name" value="Argininosuccinate lyase"/>
    <property type="match status" value="1"/>
</dbReference>
<evidence type="ECO:0000256" key="1">
    <source>
        <dbReference type="ARBA" id="ARBA00000985"/>
    </source>
</evidence>
<dbReference type="AlphaFoldDB" id="A0A1V9DEA0"/>
<dbReference type="GO" id="GO:0005829">
    <property type="term" value="C:cytosol"/>
    <property type="evidence" value="ECO:0007669"/>
    <property type="project" value="TreeGrafter"/>
</dbReference>
<dbReference type="InterPro" id="IPR024083">
    <property type="entry name" value="Fumarase/histidase_N"/>
</dbReference>
<protein>
    <recommendedName>
        <fullName evidence="5 10">Argininosuccinate lyase</fullName>
        <shortName evidence="10">ASAL</shortName>
        <ecNumber evidence="5 10">4.3.2.1</ecNumber>
    </recommendedName>
    <alternativeName>
        <fullName evidence="10">Arginosuccinase</fullName>
    </alternativeName>
</protein>
<dbReference type="PANTHER" id="PTHR43814:SF1">
    <property type="entry name" value="ARGININOSUCCINATE LYASE"/>
    <property type="match status" value="1"/>
</dbReference>
<keyword evidence="7 10" id="KW-0055">Arginine biosynthesis</keyword>
<dbReference type="PANTHER" id="PTHR43814">
    <property type="entry name" value="ARGININOSUCCINATE LYASE"/>
    <property type="match status" value="1"/>
</dbReference>
<dbReference type="OrthoDB" id="9769623at2"/>
<dbReference type="EC" id="4.3.2.1" evidence="5 10"/>
<dbReference type="InterPro" id="IPR029419">
    <property type="entry name" value="Arg_succ_lyase_C"/>
</dbReference>
<evidence type="ECO:0000259" key="12">
    <source>
        <dbReference type="Pfam" id="PF14698"/>
    </source>
</evidence>
<evidence type="ECO:0000256" key="6">
    <source>
        <dbReference type="ARBA" id="ARBA00022490"/>
    </source>
</evidence>
<evidence type="ECO:0000256" key="7">
    <source>
        <dbReference type="ARBA" id="ARBA00022571"/>
    </source>
</evidence>
<dbReference type="Gene3D" id="1.20.200.10">
    <property type="entry name" value="Fumarase/aspartase (Central domain)"/>
    <property type="match status" value="1"/>
</dbReference>
<evidence type="ECO:0000256" key="8">
    <source>
        <dbReference type="ARBA" id="ARBA00022605"/>
    </source>
</evidence>
<dbReference type="NCBIfam" id="NF008964">
    <property type="entry name" value="PRK12308.1"/>
    <property type="match status" value="1"/>
</dbReference>
<evidence type="ECO:0000313" key="13">
    <source>
        <dbReference type="EMBL" id="OQP32183.1"/>
    </source>
</evidence>
<dbReference type="EMBL" id="MWUE01000023">
    <property type="protein sequence ID" value="OQP32183.1"/>
    <property type="molecule type" value="Genomic_DNA"/>
</dbReference>
<reference evidence="13 14" key="1">
    <citation type="submission" date="2017-02" db="EMBL/GenBank/DDBJ databases">
        <title>Whole genome shotgun sequence of Pantoea agglomerans strain AS1 isolated from a cycad, Zamia floridana in Central Florida, USA.</title>
        <authorList>
            <person name="Lata P."/>
            <person name="Govindarajan S."/>
            <person name="Qi F."/>
            <person name="Li J.-L."/>
            <person name="Maurya S.K."/>
            <person name="Sahoo M.K."/>
        </authorList>
    </citation>
    <scope>NUCLEOTIDE SEQUENCE [LARGE SCALE GENOMIC DNA]</scope>
    <source>
        <strain evidence="13 14">AS1</strain>
    </source>
</reference>
<comment type="catalytic activity">
    <reaction evidence="1 10">
        <text>2-(N(omega)-L-arginino)succinate = fumarate + L-arginine</text>
        <dbReference type="Rhea" id="RHEA:24020"/>
        <dbReference type="ChEBI" id="CHEBI:29806"/>
        <dbReference type="ChEBI" id="CHEBI:32682"/>
        <dbReference type="ChEBI" id="CHEBI:57472"/>
        <dbReference type="EC" id="4.3.2.1"/>
    </reaction>
</comment>
<dbReference type="FunFam" id="1.10.40.30:FF:000001">
    <property type="entry name" value="Argininosuccinate lyase"/>
    <property type="match status" value="1"/>
</dbReference>